<dbReference type="RefSeq" id="WP_046765755.1">
    <property type="nucleotide sequence ID" value="NZ_LBIC01000012.1"/>
</dbReference>
<dbReference type="InterPro" id="IPR057326">
    <property type="entry name" value="KR_dom"/>
</dbReference>
<evidence type="ECO:0000256" key="4">
    <source>
        <dbReference type="ARBA" id="ARBA00051383"/>
    </source>
</evidence>
<dbReference type="InterPro" id="IPR002347">
    <property type="entry name" value="SDR_fam"/>
</dbReference>
<dbReference type="Pfam" id="PF13561">
    <property type="entry name" value="adh_short_C2"/>
    <property type="match status" value="1"/>
</dbReference>
<dbReference type="SMART" id="SM00822">
    <property type="entry name" value="PKS_KR"/>
    <property type="match status" value="1"/>
</dbReference>
<keyword evidence="3" id="KW-0520">NAD</keyword>
<dbReference type="AlphaFoldDB" id="A0A0M3ANL8"/>
<reference evidence="6 7" key="1">
    <citation type="submission" date="2015-04" db="EMBL/GenBank/DDBJ databases">
        <title>Genome sequence of aromatic hydrocarbons-degrading Sphingobium chungbukense DJ77.</title>
        <authorList>
            <person name="Kim Y.-C."/>
            <person name="Chae J.-C."/>
        </authorList>
    </citation>
    <scope>NUCLEOTIDE SEQUENCE [LARGE SCALE GENOMIC DNA]</scope>
    <source>
        <strain evidence="6 7">DJ77</strain>
    </source>
</reference>
<comment type="caution">
    <text evidence="6">The sequence shown here is derived from an EMBL/GenBank/DDBJ whole genome shotgun (WGS) entry which is preliminary data.</text>
</comment>
<gene>
    <name evidence="6" type="ORF">YP76_22120</name>
</gene>
<organism evidence="6 7">
    <name type="scientific">Sphingobium chungbukense</name>
    <dbReference type="NCBI Taxonomy" id="56193"/>
    <lineage>
        <taxon>Bacteria</taxon>
        <taxon>Pseudomonadati</taxon>
        <taxon>Pseudomonadota</taxon>
        <taxon>Alphaproteobacteria</taxon>
        <taxon>Sphingomonadales</taxon>
        <taxon>Sphingomonadaceae</taxon>
        <taxon>Sphingobium</taxon>
    </lineage>
</organism>
<dbReference type="EMBL" id="LBIC01000012">
    <property type="protein sequence ID" value="KKW90134.1"/>
    <property type="molecule type" value="Genomic_DNA"/>
</dbReference>
<dbReference type="PRINTS" id="PR00080">
    <property type="entry name" value="SDRFAMILY"/>
</dbReference>
<evidence type="ECO:0000313" key="7">
    <source>
        <dbReference type="Proteomes" id="UP000033874"/>
    </source>
</evidence>
<dbReference type="InterPro" id="IPR036291">
    <property type="entry name" value="NAD(P)-bd_dom_sf"/>
</dbReference>
<sequence length="259" mass="26918">MSFADRLNGKVVLVTGGTLGIGRAIVERLLSEGAIVIATARNAQRGLELEAQIDSPEIFSFVQQDVAEEKAWHHVFEHVLGRFGRLDVLINNAAASAAATIAETTVQEFQSMLDSNLTSVFLGMKLGAEAMLRDGKGGAIVNLSSVAAGKGHATLPAYSAAKMGVEGLTRCAALEYGAAGQPIRVNAVRPGYIETDLSGEFLASIGGSIEGGLKIMQAQHPIGRIGQPADVAALVAYLASDEAGFVTGSIFSVDGGYQT</sequence>
<evidence type="ECO:0000259" key="5">
    <source>
        <dbReference type="SMART" id="SM00822"/>
    </source>
</evidence>
<evidence type="ECO:0000313" key="6">
    <source>
        <dbReference type="EMBL" id="KKW90134.1"/>
    </source>
</evidence>
<feature type="domain" description="Ketoreductase" evidence="5">
    <location>
        <begin position="10"/>
        <end position="196"/>
    </location>
</feature>
<dbReference type="GO" id="GO:0016491">
    <property type="term" value="F:oxidoreductase activity"/>
    <property type="evidence" value="ECO:0007669"/>
    <property type="project" value="UniProtKB-KW"/>
</dbReference>
<comment type="similarity">
    <text evidence="1">Belongs to the short-chain dehydrogenases/reductases (SDR) family.</text>
</comment>
<dbReference type="Proteomes" id="UP000033874">
    <property type="component" value="Unassembled WGS sequence"/>
</dbReference>
<dbReference type="Gene3D" id="3.40.50.720">
    <property type="entry name" value="NAD(P)-binding Rossmann-like Domain"/>
    <property type="match status" value="1"/>
</dbReference>
<evidence type="ECO:0000256" key="2">
    <source>
        <dbReference type="ARBA" id="ARBA00023002"/>
    </source>
</evidence>
<evidence type="ECO:0000256" key="3">
    <source>
        <dbReference type="ARBA" id="ARBA00023027"/>
    </source>
</evidence>
<dbReference type="InterPro" id="IPR020904">
    <property type="entry name" value="Sc_DH/Rdtase_CS"/>
</dbReference>
<name>A0A0M3ANL8_9SPHN</name>
<dbReference type="PROSITE" id="PS00061">
    <property type="entry name" value="ADH_SHORT"/>
    <property type="match status" value="1"/>
</dbReference>
<accession>A0A0M3ANL8</accession>
<dbReference type="PANTHER" id="PTHR24321">
    <property type="entry name" value="DEHYDROGENASES, SHORT CHAIN"/>
    <property type="match status" value="1"/>
</dbReference>
<dbReference type="FunFam" id="3.40.50.720:FF:000084">
    <property type="entry name" value="Short-chain dehydrogenase reductase"/>
    <property type="match status" value="1"/>
</dbReference>
<keyword evidence="7" id="KW-1185">Reference proteome</keyword>
<dbReference type="PANTHER" id="PTHR24321:SF8">
    <property type="entry name" value="ESTRADIOL 17-BETA-DEHYDROGENASE 8-RELATED"/>
    <property type="match status" value="1"/>
</dbReference>
<dbReference type="PRINTS" id="PR00081">
    <property type="entry name" value="GDHRDH"/>
</dbReference>
<comment type="catalytic activity">
    <reaction evidence="4">
        <text>2,5-dichlorocyclohexa-2,5-dien-1,4-diol + NAD(+) = 2,5-dichlorohydroquinone + NADH + H(+)</text>
        <dbReference type="Rhea" id="RHEA:15741"/>
        <dbReference type="ChEBI" id="CHEBI:15378"/>
        <dbReference type="ChEBI" id="CHEBI:27545"/>
        <dbReference type="ChEBI" id="CHEBI:28975"/>
        <dbReference type="ChEBI" id="CHEBI:57540"/>
        <dbReference type="ChEBI" id="CHEBI:57945"/>
    </reaction>
</comment>
<dbReference type="PATRIC" id="fig|56193.3.peg.4652"/>
<proteinExistence type="inferred from homology"/>
<protein>
    <recommendedName>
        <fullName evidence="5">Ketoreductase domain-containing protein</fullName>
    </recommendedName>
</protein>
<dbReference type="SUPFAM" id="SSF51735">
    <property type="entry name" value="NAD(P)-binding Rossmann-fold domains"/>
    <property type="match status" value="1"/>
</dbReference>
<dbReference type="STRING" id="56193.YP76_22120"/>
<keyword evidence="2" id="KW-0560">Oxidoreductase</keyword>
<evidence type="ECO:0000256" key="1">
    <source>
        <dbReference type="ARBA" id="ARBA00006484"/>
    </source>
</evidence>